<feature type="chain" id="PRO_5005161530" evidence="1">
    <location>
        <begin position="19"/>
        <end position="61"/>
    </location>
</feature>
<proteinExistence type="predicted"/>
<reference evidence="2" key="1">
    <citation type="journal article" date="2014" name="Nat. Genet.">
        <title>Genome and transcriptome of the porcine whipworm Trichuris suis.</title>
        <authorList>
            <person name="Jex A.R."/>
            <person name="Nejsum P."/>
            <person name="Schwarz E.M."/>
            <person name="Hu L."/>
            <person name="Young N.D."/>
            <person name="Hall R.S."/>
            <person name="Korhonen P.K."/>
            <person name="Liao S."/>
            <person name="Thamsborg S."/>
            <person name="Xia J."/>
            <person name="Xu P."/>
            <person name="Wang S."/>
            <person name="Scheerlinck J.P."/>
            <person name="Hofmann A."/>
            <person name="Sternberg P.W."/>
            <person name="Wang J."/>
            <person name="Gasser R.B."/>
        </authorList>
    </citation>
    <scope>NUCLEOTIDE SEQUENCE [LARGE SCALE GENOMIC DNA]</scope>
    <source>
        <strain evidence="2">DCEP-RM93F</strain>
    </source>
</reference>
<sequence length="61" mass="6622">MSLSVLEALLLIGCPCRLLFLDLKVFSLPQMWRVAMNGMDMWTCEVVATGIGVASSCACEP</sequence>
<accession>A0A085NJ28</accession>
<protein>
    <submittedName>
        <fullName evidence="2">Uncharacterized protein</fullName>
    </submittedName>
</protein>
<name>A0A085NJ28_9BILA</name>
<gene>
    <name evidence="2" type="ORF">M514_18346</name>
</gene>
<organism evidence="2">
    <name type="scientific">Trichuris suis</name>
    <name type="common">pig whipworm</name>
    <dbReference type="NCBI Taxonomy" id="68888"/>
    <lineage>
        <taxon>Eukaryota</taxon>
        <taxon>Metazoa</taxon>
        <taxon>Ecdysozoa</taxon>
        <taxon>Nematoda</taxon>
        <taxon>Enoplea</taxon>
        <taxon>Dorylaimia</taxon>
        <taxon>Trichinellida</taxon>
        <taxon>Trichuridae</taxon>
        <taxon>Trichuris</taxon>
    </lineage>
</organism>
<evidence type="ECO:0000256" key="1">
    <source>
        <dbReference type="SAM" id="SignalP"/>
    </source>
</evidence>
<feature type="signal peptide" evidence="1">
    <location>
        <begin position="1"/>
        <end position="18"/>
    </location>
</feature>
<evidence type="ECO:0000313" key="2">
    <source>
        <dbReference type="EMBL" id="KFD69474.1"/>
    </source>
</evidence>
<dbReference type="Proteomes" id="UP000030758">
    <property type="component" value="Unassembled WGS sequence"/>
</dbReference>
<dbReference type="AlphaFoldDB" id="A0A085NJ28"/>
<keyword evidence="1" id="KW-0732">Signal</keyword>
<dbReference type="EMBL" id="KL367495">
    <property type="protein sequence ID" value="KFD69474.1"/>
    <property type="molecule type" value="Genomic_DNA"/>
</dbReference>